<gene>
    <name evidence="2" type="ORF">A1O9_00974</name>
</gene>
<dbReference type="PANTHER" id="PTHR37540">
    <property type="entry name" value="TRANSCRIPTION FACTOR (ACR-2), PUTATIVE-RELATED-RELATED"/>
    <property type="match status" value="1"/>
</dbReference>
<dbReference type="VEuPathDB" id="FungiDB:A1O9_00974"/>
<evidence type="ECO:0000256" key="1">
    <source>
        <dbReference type="SAM" id="MobiDB-lite"/>
    </source>
</evidence>
<sequence length="546" mass="62062">MNAQNGPSQVDSGTPNSRRLQSEEFEGQFAFIDGLNSRKGAERAKTRSFVTKQHYRKRRFDKAQKRDDEGKQQQAPTKHVVASAVAGGRKDGLAWEDAQAVKLRQQDSDATLLERLGGGRADPFSSYPIPATRDVHELVDHYSFVIPSLVHKHWARAVRRPRSCWELFNLYRQDEIPFLGMLHHAAHHLARLRGLDSTLQSIEFKDRSLVAINASLRRKNAPCSDSTLVGIGLLANAERLWGDQEAAQMHWGALKRLLIERGSFPALKGNPTMHTKLVWSFIALSWPTDAGYPAYVSGFSDMIGLRPGISASDPRSALERSCDELTEFIERRKMQVLKCLPANPQQQNRLRAHRYRTTAFEDGAPIFTSLSEMDTGYESPDKRRAVDNCRMACLIYLNLVMMERGDLSKTTEDYLKALIQITDDSDDDSSLTAKHLLWTLLTPFEQRDEGHYERIWKSCRLIGVVKRSTPQTWLILEKALRVFLQIPQDIKVLADVLGNWKWKSSDFLKHIDSRPSSAVAGVLWRQSQVVTCSEYCQIYPRKPAIF</sequence>
<feature type="compositionally biased region" description="Basic and acidic residues" evidence="1">
    <location>
        <begin position="61"/>
        <end position="71"/>
    </location>
</feature>
<proteinExistence type="predicted"/>
<feature type="region of interest" description="Disordered" evidence="1">
    <location>
        <begin position="1"/>
        <end position="80"/>
    </location>
</feature>
<dbReference type="EMBL" id="AMGV01000001">
    <property type="protein sequence ID" value="KEF62999.1"/>
    <property type="molecule type" value="Genomic_DNA"/>
</dbReference>
<name>A0A072PSB7_9EURO</name>
<dbReference type="AlphaFoldDB" id="A0A072PSB7"/>
<evidence type="ECO:0000313" key="3">
    <source>
        <dbReference type="Proteomes" id="UP000027920"/>
    </source>
</evidence>
<evidence type="ECO:0000313" key="2">
    <source>
        <dbReference type="EMBL" id="KEF62999.1"/>
    </source>
</evidence>
<reference evidence="2 3" key="1">
    <citation type="submission" date="2013-03" db="EMBL/GenBank/DDBJ databases">
        <title>The Genome Sequence of Exophiala aquamarina CBS 119918.</title>
        <authorList>
            <consortium name="The Broad Institute Genomics Platform"/>
            <person name="Cuomo C."/>
            <person name="de Hoog S."/>
            <person name="Gorbushina A."/>
            <person name="Walker B."/>
            <person name="Young S.K."/>
            <person name="Zeng Q."/>
            <person name="Gargeya S."/>
            <person name="Fitzgerald M."/>
            <person name="Haas B."/>
            <person name="Abouelleil A."/>
            <person name="Allen A.W."/>
            <person name="Alvarado L."/>
            <person name="Arachchi H.M."/>
            <person name="Berlin A.M."/>
            <person name="Chapman S.B."/>
            <person name="Gainer-Dewar J."/>
            <person name="Goldberg J."/>
            <person name="Griggs A."/>
            <person name="Gujja S."/>
            <person name="Hansen M."/>
            <person name="Howarth C."/>
            <person name="Imamovic A."/>
            <person name="Ireland A."/>
            <person name="Larimer J."/>
            <person name="McCowan C."/>
            <person name="Murphy C."/>
            <person name="Pearson M."/>
            <person name="Poon T.W."/>
            <person name="Priest M."/>
            <person name="Roberts A."/>
            <person name="Saif S."/>
            <person name="Shea T."/>
            <person name="Sisk P."/>
            <person name="Sykes S."/>
            <person name="Wortman J."/>
            <person name="Nusbaum C."/>
            <person name="Birren B."/>
        </authorList>
    </citation>
    <scope>NUCLEOTIDE SEQUENCE [LARGE SCALE GENOMIC DNA]</scope>
    <source>
        <strain evidence="2 3">CBS 119918</strain>
    </source>
</reference>
<dbReference type="PANTHER" id="PTHR37540:SF10">
    <property type="entry name" value="SIGMA-70 REGION 2 FAMILY PROTEIN"/>
    <property type="match status" value="1"/>
</dbReference>
<dbReference type="HOGENOM" id="CLU_481487_0_0_1"/>
<dbReference type="Proteomes" id="UP000027920">
    <property type="component" value="Unassembled WGS sequence"/>
</dbReference>
<protein>
    <recommendedName>
        <fullName evidence="4">Tachykinin family protein</fullName>
    </recommendedName>
</protein>
<dbReference type="OrthoDB" id="4158087at2759"/>
<feature type="compositionally biased region" description="Polar residues" evidence="1">
    <location>
        <begin position="1"/>
        <end position="19"/>
    </location>
</feature>
<organism evidence="2 3">
    <name type="scientific">Exophiala aquamarina CBS 119918</name>
    <dbReference type="NCBI Taxonomy" id="1182545"/>
    <lineage>
        <taxon>Eukaryota</taxon>
        <taxon>Fungi</taxon>
        <taxon>Dikarya</taxon>
        <taxon>Ascomycota</taxon>
        <taxon>Pezizomycotina</taxon>
        <taxon>Eurotiomycetes</taxon>
        <taxon>Chaetothyriomycetidae</taxon>
        <taxon>Chaetothyriales</taxon>
        <taxon>Herpotrichiellaceae</taxon>
        <taxon>Exophiala</taxon>
    </lineage>
</organism>
<evidence type="ECO:0008006" key="4">
    <source>
        <dbReference type="Google" id="ProtNLM"/>
    </source>
</evidence>
<keyword evidence="3" id="KW-1185">Reference proteome</keyword>
<dbReference type="GeneID" id="25275923"/>
<comment type="caution">
    <text evidence="2">The sequence shown here is derived from an EMBL/GenBank/DDBJ whole genome shotgun (WGS) entry which is preliminary data.</text>
</comment>
<accession>A0A072PSB7</accession>
<dbReference type="STRING" id="1182545.A0A072PSB7"/>
<dbReference type="RefSeq" id="XP_013265589.1">
    <property type="nucleotide sequence ID" value="XM_013410135.1"/>
</dbReference>